<dbReference type="GO" id="GO:0030288">
    <property type="term" value="C:outer membrane-bounded periplasmic space"/>
    <property type="evidence" value="ECO:0007669"/>
    <property type="project" value="InterPro"/>
</dbReference>
<comment type="similarity">
    <text evidence="2 6">Belongs to the bacterial solute-binding protein 3 family.</text>
</comment>
<sequence>MKLKNAFCTLLLLMAGQVAAEGRTITIATDGAYAPWNFSGPNGKLDGFEIDLAHVLCDRMKVKCEIVSQNWDGLIPSLNAKKFDAIMAGMSITPKRQEVISFSVPYGVYISGFATLKDSKLASMPGSGEIYSVDTQASEAQKRITEMKSVLHGATVGVQESTTGAEFLQKYFKGAFNIKEYKTVQEFNLDLINGRLDAVFSSATVLTDAFQKPELRDARMVGAEFSGSALGMAAVGLRKEDTALKADFDKAIKSAIDDGTAKALSMKWFKMDVIPK</sequence>
<keyword evidence="3" id="KW-0813">Transport</keyword>
<dbReference type="Gene3D" id="3.40.190.10">
    <property type="entry name" value="Periplasmic binding protein-like II"/>
    <property type="match status" value="2"/>
</dbReference>
<evidence type="ECO:0000259" key="8">
    <source>
        <dbReference type="SMART" id="SM00062"/>
    </source>
</evidence>
<evidence type="ECO:0000256" key="6">
    <source>
        <dbReference type="RuleBase" id="RU003744"/>
    </source>
</evidence>
<comment type="subcellular location">
    <subcellularLocation>
        <location evidence="1">Periplasm</location>
    </subcellularLocation>
</comment>
<evidence type="ECO:0000256" key="5">
    <source>
        <dbReference type="ARBA" id="ARBA00022764"/>
    </source>
</evidence>
<dbReference type="InterPro" id="IPR001638">
    <property type="entry name" value="Solute-binding_3/MltF_N"/>
</dbReference>
<evidence type="ECO:0000256" key="2">
    <source>
        <dbReference type="ARBA" id="ARBA00010333"/>
    </source>
</evidence>
<dbReference type="PANTHER" id="PTHR35936">
    <property type="entry name" value="MEMBRANE-BOUND LYTIC MUREIN TRANSGLYCOSYLASE F"/>
    <property type="match status" value="1"/>
</dbReference>
<evidence type="ECO:0000313" key="10">
    <source>
        <dbReference type="Proteomes" id="UP000494102"/>
    </source>
</evidence>
<dbReference type="PANTHER" id="PTHR35936:SF19">
    <property type="entry name" value="AMINO-ACID-BINDING PROTEIN YXEM-RELATED"/>
    <property type="match status" value="1"/>
</dbReference>
<dbReference type="PROSITE" id="PS01039">
    <property type="entry name" value="SBP_BACTERIAL_3"/>
    <property type="match status" value="1"/>
</dbReference>
<proteinExistence type="inferred from homology"/>
<feature type="domain" description="Solute-binding protein family 3/N-terminal" evidence="8">
    <location>
        <begin position="24"/>
        <end position="272"/>
    </location>
</feature>
<dbReference type="InterPro" id="IPR005768">
    <property type="entry name" value="Lys_Arg_Orn-bd"/>
</dbReference>
<organism evidence="9 10">
    <name type="scientific">Paraburkholderia phenoliruptrix</name>
    <dbReference type="NCBI Taxonomy" id="252970"/>
    <lineage>
        <taxon>Bacteria</taxon>
        <taxon>Pseudomonadati</taxon>
        <taxon>Pseudomonadota</taxon>
        <taxon>Betaproteobacteria</taxon>
        <taxon>Burkholderiales</taxon>
        <taxon>Burkholderiaceae</taxon>
        <taxon>Paraburkholderia</taxon>
    </lineage>
</organism>
<gene>
    <name evidence="9" type="primary">occT_2</name>
    <name evidence="9" type="ORF">LMG9964_05567</name>
</gene>
<dbReference type="GeneID" id="27801748"/>
<feature type="chain" id="PRO_5026976148" evidence="7">
    <location>
        <begin position="21"/>
        <end position="276"/>
    </location>
</feature>
<keyword evidence="4 7" id="KW-0732">Signal</keyword>
<dbReference type="EMBL" id="CADILN010000010">
    <property type="protein sequence ID" value="CAB4051887.1"/>
    <property type="molecule type" value="Genomic_DNA"/>
</dbReference>
<dbReference type="AlphaFoldDB" id="A0A6J5KE85"/>
<evidence type="ECO:0000313" key="9">
    <source>
        <dbReference type="EMBL" id="CAB4051887.1"/>
    </source>
</evidence>
<dbReference type="NCBIfam" id="TIGR01096">
    <property type="entry name" value="3A0103s03R"/>
    <property type="match status" value="1"/>
</dbReference>
<name>A0A6J5KE85_9BURK</name>
<dbReference type="Proteomes" id="UP000494102">
    <property type="component" value="Unassembled WGS sequence"/>
</dbReference>
<dbReference type="RefSeq" id="WP_015004665.1">
    <property type="nucleotide sequence ID" value="NZ_CADILN010000010.1"/>
</dbReference>
<dbReference type="SMART" id="SM00062">
    <property type="entry name" value="PBPb"/>
    <property type="match status" value="1"/>
</dbReference>
<accession>A0A6J5KE85</accession>
<keyword evidence="5" id="KW-0574">Periplasm</keyword>
<dbReference type="SUPFAM" id="SSF53850">
    <property type="entry name" value="Periplasmic binding protein-like II"/>
    <property type="match status" value="1"/>
</dbReference>
<evidence type="ECO:0000256" key="4">
    <source>
        <dbReference type="ARBA" id="ARBA00022729"/>
    </source>
</evidence>
<protein>
    <submittedName>
        <fullName evidence="9">Octopine-binding periplasmic protein</fullName>
    </submittedName>
</protein>
<dbReference type="Pfam" id="PF00497">
    <property type="entry name" value="SBP_bac_3"/>
    <property type="match status" value="1"/>
</dbReference>
<evidence type="ECO:0000256" key="1">
    <source>
        <dbReference type="ARBA" id="ARBA00004418"/>
    </source>
</evidence>
<feature type="signal peptide" evidence="7">
    <location>
        <begin position="1"/>
        <end position="20"/>
    </location>
</feature>
<reference evidence="9 10" key="1">
    <citation type="submission" date="2020-04" db="EMBL/GenBank/DDBJ databases">
        <authorList>
            <person name="De Canck E."/>
        </authorList>
    </citation>
    <scope>NUCLEOTIDE SEQUENCE [LARGE SCALE GENOMIC DNA]</scope>
    <source>
        <strain evidence="9 10">LMG 9964</strain>
    </source>
</reference>
<evidence type="ECO:0000256" key="3">
    <source>
        <dbReference type="ARBA" id="ARBA00022448"/>
    </source>
</evidence>
<evidence type="ECO:0000256" key="7">
    <source>
        <dbReference type="SAM" id="SignalP"/>
    </source>
</evidence>
<dbReference type="InterPro" id="IPR018313">
    <property type="entry name" value="SBP_3_CS"/>
</dbReference>